<evidence type="ECO:0000259" key="6">
    <source>
        <dbReference type="PROSITE" id="PS51141"/>
    </source>
</evidence>
<dbReference type="Pfam" id="PF03110">
    <property type="entry name" value="SBP"/>
    <property type="match status" value="1"/>
</dbReference>
<evidence type="ECO:0000256" key="2">
    <source>
        <dbReference type="ARBA" id="ARBA00022771"/>
    </source>
</evidence>
<accession>A0ABD3AUX3</accession>
<dbReference type="InterPro" id="IPR036893">
    <property type="entry name" value="SBP_sf"/>
</dbReference>
<keyword evidence="3" id="KW-0862">Zinc</keyword>
<protein>
    <recommendedName>
        <fullName evidence="6">SBP-type domain-containing protein</fullName>
    </recommendedName>
</protein>
<dbReference type="Proteomes" id="UP001630127">
    <property type="component" value="Unassembled WGS sequence"/>
</dbReference>
<dbReference type="PANTHER" id="PTHR31251:SF131">
    <property type="entry name" value="SBP-TYPE DOMAIN-CONTAINING PROTEIN"/>
    <property type="match status" value="1"/>
</dbReference>
<dbReference type="Gene3D" id="4.10.1100.10">
    <property type="entry name" value="Transcription factor, SBP-box domain"/>
    <property type="match status" value="1"/>
</dbReference>
<feature type="region of interest" description="Disordered" evidence="5">
    <location>
        <begin position="1"/>
        <end position="63"/>
    </location>
</feature>
<dbReference type="InterPro" id="IPR004333">
    <property type="entry name" value="SBP_dom"/>
</dbReference>
<dbReference type="AlphaFoldDB" id="A0ABD3AUX3"/>
<keyword evidence="8" id="KW-1185">Reference proteome</keyword>
<dbReference type="InterPro" id="IPR044817">
    <property type="entry name" value="SBP-like"/>
</dbReference>
<keyword evidence="2 4" id="KW-0863">Zinc-finger</keyword>
<organism evidence="7 8">
    <name type="scientific">Cinchona calisaya</name>
    <dbReference type="NCBI Taxonomy" id="153742"/>
    <lineage>
        <taxon>Eukaryota</taxon>
        <taxon>Viridiplantae</taxon>
        <taxon>Streptophyta</taxon>
        <taxon>Embryophyta</taxon>
        <taxon>Tracheophyta</taxon>
        <taxon>Spermatophyta</taxon>
        <taxon>Magnoliopsida</taxon>
        <taxon>eudicotyledons</taxon>
        <taxon>Gunneridae</taxon>
        <taxon>Pentapetalae</taxon>
        <taxon>asterids</taxon>
        <taxon>lamiids</taxon>
        <taxon>Gentianales</taxon>
        <taxon>Rubiaceae</taxon>
        <taxon>Cinchonoideae</taxon>
        <taxon>Cinchoneae</taxon>
        <taxon>Cinchona</taxon>
    </lineage>
</organism>
<dbReference type="GO" id="GO:0008270">
    <property type="term" value="F:zinc ion binding"/>
    <property type="evidence" value="ECO:0007669"/>
    <property type="project" value="UniProtKB-KW"/>
</dbReference>
<feature type="domain" description="SBP-type" evidence="6">
    <location>
        <begin position="63"/>
        <end position="133"/>
    </location>
</feature>
<dbReference type="PANTHER" id="PTHR31251">
    <property type="entry name" value="SQUAMOSA PROMOTER-BINDING-LIKE PROTEIN 4"/>
    <property type="match status" value="1"/>
</dbReference>
<feature type="compositionally biased region" description="Low complexity" evidence="5">
    <location>
        <begin position="31"/>
        <end position="47"/>
    </location>
</feature>
<gene>
    <name evidence="7" type="ORF">ACH5RR_003474</name>
</gene>
<dbReference type="SUPFAM" id="SSF103612">
    <property type="entry name" value="SBT domain"/>
    <property type="match status" value="1"/>
</dbReference>
<dbReference type="EMBL" id="JBJUIK010000002">
    <property type="protein sequence ID" value="KAL3535013.1"/>
    <property type="molecule type" value="Genomic_DNA"/>
</dbReference>
<evidence type="ECO:0000313" key="8">
    <source>
        <dbReference type="Proteomes" id="UP001630127"/>
    </source>
</evidence>
<evidence type="ECO:0000256" key="3">
    <source>
        <dbReference type="ARBA" id="ARBA00022833"/>
    </source>
</evidence>
<name>A0ABD3AUX3_9GENT</name>
<proteinExistence type="predicted"/>
<dbReference type="PROSITE" id="PS51141">
    <property type="entry name" value="ZF_SBP"/>
    <property type="match status" value="1"/>
</dbReference>
<sequence length="318" mass="35527">MDLHNSAMHSGKATELDKDILGMPKGSENLSSTTSSSKTSVSLRSMSYNTRKRSRASYQSTQTSRCQVEGCNLDLESAKDYHRRHRICESHSKSPKAIVAGVEQRFHNLSEFDDKKRSCRRRLSDHNARRRRPQPDAMHICSMGLSSSVYDRRLPSYLLNKMTSSSSSTTWEGSSCLKMAQDGNSLIRTSDYQEFTRNFTFADRHGINASVANSHPHLNEVQSIPSALSLLSTTTWALNEPESTSLEQLMQGSVGIAQPAMVLESQNWPLISAEQAPSFTSPLHSMASQSTTDTSHFRDLQSFKPPYEPGFHFSGRIN</sequence>
<keyword evidence="1" id="KW-0479">Metal-binding</keyword>
<comment type="caution">
    <text evidence="7">The sequence shown here is derived from an EMBL/GenBank/DDBJ whole genome shotgun (WGS) entry which is preliminary data.</text>
</comment>
<evidence type="ECO:0000256" key="1">
    <source>
        <dbReference type="ARBA" id="ARBA00022723"/>
    </source>
</evidence>
<evidence type="ECO:0000313" key="7">
    <source>
        <dbReference type="EMBL" id="KAL3535013.1"/>
    </source>
</evidence>
<reference evidence="7 8" key="1">
    <citation type="submission" date="2024-11" db="EMBL/GenBank/DDBJ databases">
        <title>A near-complete genome assembly of Cinchona calisaya.</title>
        <authorList>
            <person name="Lian D.C."/>
            <person name="Zhao X.W."/>
            <person name="Wei L."/>
        </authorList>
    </citation>
    <scope>NUCLEOTIDE SEQUENCE [LARGE SCALE GENOMIC DNA]</scope>
    <source>
        <tissue evidence="7">Nenye</tissue>
    </source>
</reference>
<evidence type="ECO:0000256" key="5">
    <source>
        <dbReference type="SAM" id="MobiDB-lite"/>
    </source>
</evidence>
<evidence type="ECO:0000256" key="4">
    <source>
        <dbReference type="PROSITE-ProRule" id="PRU00470"/>
    </source>
</evidence>